<organism evidence="1 2">
    <name type="scientific">Thalassolituus pacificus</name>
    <dbReference type="NCBI Taxonomy" id="2975440"/>
    <lineage>
        <taxon>Bacteria</taxon>
        <taxon>Pseudomonadati</taxon>
        <taxon>Pseudomonadota</taxon>
        <taxon>Gammaproteobacteria</taxon>
        <taxon>Oceanospirillales</taxon>
        <taxon>Oceanospirillaceae</taxon>
        <taxon>Thalassolituus</taxon>
    </lineage>
</organism>
<dbReference type="Proteomes" id="UP001147830">
    <property type="component" value="Unassembled WGS sequence"/>
</dbReference>
<dbReference type="RefSeq" id="WP_260977345.1">
    <property type="nucleotide sequence ID" value="NZ_JAOANI010000028.1"/>
</dbReference>
<keyword evidence="2" id="KW-1185">Reference proteome</keyword>
<sequence length="100" mass="11628">MEFNRHNIALLQKIKRQAKDEQGCVIHFDSPSLEHDLRLLVQSGVSRELLALIEEFLPTQEPPELNEVSHVYRGSQRLMDDSERVSKRSQRVYRGQVVMA</sequence>
<accession>A0A9X3ATS1</accession>
<name>A0A9X3ATS1_9GAMM</name>
<dbReference type="AlphaFoldDB" id="A0A9X3ATS1"/>
<reference evidence="1" key="2">
    <citation type="submission" date="2022-08" db="EMBL/GenBank/DDBJ databases">
        <authorList>
            <person name="Dong C."/>
        </authorList>
    </citation>
    <scope>NUCLEOTIDE SEQUENCE</scope>
    <source>
        <strain evidence="1">59MF3M-4</strain>
    </source>
</reference>
<comment type="caution">
    <text evidence="1">The sequence shown here is derived from an EMBL/GenBank/DDBJ whole genome shotgun (WGS) entry which is preliminary data.</text>
</comment>
<protein>
    <submittedName>
        <fullName evidence="1">Uncharacterized protein</fullName>
    </submittedName>
</protein>
<reference evidence="1" key="1">
    <citation type="journal article" date="2022" name="Front. Microbiol.">
        <title>Genome-based taxonomic rearrangement of Oceanobacter-related bacteria including the description of Thalassolituus hydrocarbonoclasticus sp. nov. and Thalassolituus pacificus sp. nov. and emended description of the genus Thalassolituus.</title>
        <authorList>
            <person name="Dong C."/>
            <person name="Wei L."/>
            <person name="Wang J."/>
            <person name="Lai Q."/>
            <person name="Huang Z."/>
            <person name="Shao Z."/>
        </authorList>
    </citation>
    <scope>NUCLEOTIDE SEQUENCE</scope>
    <source>
        <strain evidence="1">59MF3M-4</strain>
    </source>
</reference>
<evidence type="ECO:0000313" key="2">
    <source>
        <dbReference type="Proteomes" id="UP001147830"/>
    </source>
</evidence>
<dbReference type="EMBL" id="JAOANI010000028">
    <property type="protein sequence ID" value="MCT7360513.1"/>
    <property type="molecule type" value="Genomic_DNA"/>
</dbReference>
<evidence type="ECO:0000313" key="1">
    <source>
        <dbReference type="EMBL" id="MCT7360513.1"/>
    </source>
</evidence>
<gene>
    <name evidence="1" type="ORF">NYR02_15935</name>
</gene>
<proteinExistence type="predicted"/>